<name>B9L974_NAUPA</name>
<feature type="transmembrane region" description="Helical" evidence="4">
    <location>
        <begin position="44"/>
        <end position="62"/>
    </location>
</feature>
<proteinExistence type="predicted"/>
<dbReference type="KEGG" id="nam:NAMH_0779"/>
<feature type="transmembrane region" description="Helical" evidence="4">
    <location>
        <begin position="201"/>
        <end position="221"/>
    </location>
</feature>
<dbReference type="GO" id="GO:0022857">
    <property type="term" value="F:transmembrane transporter activity"/>
    <property type="evidence" value="ECO:0007669"/>
    <property type="project" value="InterPro"/>
</dbReference>
<dbReference type="SUPFAM" id="SSF103473">
    <property type="entry name" value="MFS general substrate transporter"/>
    <property type="match status" value="1"/>
</dbReference>
<dbReference type="Gene3D" id="1.20.1250.20">
    <property type="entry name" value="MFS general substrate transporter like domains"/>
    <property type="match status" value="1"/>
</dbReference>
<accession>B9L974</accession>
<keyword evidence="3 4" id="KW-0472">Membrane</keyword>
<dbReference type="AlphaFoldDB" id="B9L974"/>
<reference evidence="6 7" key="1">
    <citation type="journal article" date="2009" name="PLoS Genet.">
        <title>Adaptations to submarine hydrothermal environments exemplified by the genome of Nautilia profundicola.</title>
        <authorList>
            <person name="Campbell B.J."/>
            <person name="Smith J.L."/>
            <person name="Hanson T.E."/>
            <person name="Klotz M.G."/>
            <person name="Stein L.Y."/>
            <person name="Lee C.K."/>
            <person name="Wu D."/>
            <person name="Robinson J.M."/>
            <person name="Khouri H.M."/>
            <person name="Eisen J.A."/>
            <person name="Cary S.C."/>
        </authorList>
    </citation>
    <scope>NUCLEOTIDE SEQUENCE [LARGE SCALE GENOMIC DNA]</scope>
    <source>
        <strain evidence="7">ATCC BAA-1463 / DSM 18972 / AmH</strain>
    </source>
</reference>
<feature type="transmembrane region" description="Helical" evidence="4">
    <location>
        <begin position="263"/>
        <end position="280"/>
    </location>
</feature>
<feature type="transmembrane region" description="Helical" evidence="4">
    <location>
        <begin position="317"/>
        <end position="338"/>
    </location>
</feature>
<dbReference type="RefSeq" id="WP_015902622.1">
    <property type="nucleotide sequence ID" value="NC_012115.1"/>
</dbReference>
<gene>
    <name evidence="6" type="ordered locus">NAMH_0779</name>
</gene>
<dbReference type="eggNOG" id="COG2223">
    <property type="taxonomic scope" value="Bacteria"/>
</dbReference>
<feature type="transmembrane region" description="Helical" evidence="4">
    <location>
        <begin position="286"/>
        <end position="305"/>
    </location>
</feature>
<protein>
    <submittedName>
        <fullName evidence="6">Permeases of the major facilitator superfamily</fullName>
    </submittedName>
</protein>
<evidence type="ECO:0000313" key="6">
    <source>
        <dbReference type="EMBL" id="ACM93570.1"/>
    </source>
</evidence>
<feature type="domain" description="Major facilitator superfamily (MFS) profile" evidence="5">
    <location>
        <begin position="4"/>
        <end position="369"/>
    </location>
</feature>
<sequence>MKKEVLILGFVSFFTDMASAMITTTFPLFLVYVLKNGVDKLGFVIGIATFVSYFFRVIFGILSDKYGVRKPLALTGYIISAVSKPLFYFATSWQHVAVFRSLDRFAKAMRSAPKDALLSAYGKEKGKIFGIHKMLDVAGEMSGALIVFLMFYVYSANEETFRNIFLMTVFPGFMAIILSFFIKDVKTKRDYKFDLQKDKDFVKQLLISNLILLFVISESYFLIKAKESFEFIYIPLFVVLMNATETLFSYPFGLLIEKLNEKFYYFLIVFHILAVITLYFGFVTGAFMFEGLFLVGFFNYFRIMISKKAYNTATVYGVFYFIVAVLGGIGSIITGIIWKRFGFDTAVCFTVFGMLLSLLLWRAYVRTDN</sequence>
<keyword evidence="1 4" id="KW-0812">Transmembrane</keyword>
<dbReference type="Proteomes" id="UP000000448">
    <property type="component" value="Chromosome"/>
</dbReference>
<dbReference type="InterPro" id="IPR036259">
    <property type="entry name" value="MFS_trans_sf"/>
</dbReference>
<dbReference type="HOGENOM" id="CLU_040020_1_0_7"/>
<dbReference type="STRING" id="598659.NAMH_0779"/>
<feature type="transmembrane region" description="Helical" evidence="4">
    <location>
        <begin position="134"/>
        <end position="154"/>
    </location>
</feature>
<dbReference type="CDD" id="cd17370">
    <property type="entry name" value="MFS_MJ1317_like"/>
    <property type="match status" value="1"/>
</dbReference>
<keyword evidence="2 4" id="KW-1133">Transmembrane helix</keyword>
<keyword evidence="7" id="KW-1185">Reference proteome</keyword>
<dbReference type="EMBL" id="CP001279">
    <property type="protein sequence ID" value="ACM93570.1"/>
    <property type="molecule type" value="Genomic_DNA"/>
</dbReference>
<feature type="transmembrane region" description="Helical" evidence="4">
    <location>
        <begin position="344"/>
        <end position="365"/>
    </location>
</feature>
<evidence type="ECO:0000256" key="1">
    <source>
        <dbReference type="ARBA" id="ARBA00022692"/>
    </source>
</evidence>
<evidence type="ECO:0000313" key="7">
    <source>
        <dbReference type="Proteomes" id="UP000000448"/>
    </source>
</evidence>
<dbReference type="InterPro" id="IPR020846">
    <property type="entry name" value="MFS_dom"/>
</dbReference>
<feature type="transmembrane region" description="Helical" evidence="4">
    <location>
        <begin position="160"/>
        <end position="181"/>
    </location>
</feature>
<dbReference type="OrthoDB" id="9803985at2"/>
<feature type="transmembrane region" description="Helical" evidence="4">
    <location>
        <begin position="233"/>
        <end position="256"/>
    </location>
</feature>
<dbReference type="PROSITE" id="PS50850">
    <property type="entry name" value="MFS"/>
    <property type="match status" value="1"/>
</dbReference>
<organism evidence="6 7">
    <name type="scientific">Nautilia profundicola (strain ATCC BAA-1463 / DSM 18972 / AmH)</name>
    <dbReference type="NCBI Taxonomy" id="598659"/>
    <lineage>
        <taxon>Bacteria</taxon>
        <taxon>Pseudomonadati</taxon>
        <taxon>Campylobacterota</taxon>
        <taxon>Epsilonproteobacteria</taxon>
        <taxon>Nautiliales</taxon>
        <taxon>Nautiliaceae</taxon>
        <taxon>Nautilia</taxon>
    </lineage>
</organism>
<dbReference type="PANTHER" id="PTHR23518">
    <property type="entry name" value="C-METHYLTRANSFERASE"/>
    <property type="match status" value="1"/>
</dbReference>
<dbReference type="InterPro" id="IPR011701">
    <property type="entry name" value="MFS"/>
</dbReference>
<dbReference type="Pfam" id="PF07690">
    <property type="entry name" value="MFS_1"/>
    <property type="match status" value="1"/>
</dbReference>
<evidence type="ECO:0000256" key="3">
    <source>
        <dbReference type="ARBA" id="ARBA00023136"/>
    </source>
</evidence>
<dbReference type="PANTHER" id="PTHR23518:SF2">
    <property type="entry name" value="MAJOR FACILITATOR SUPERFAMILY TRANSPORTER"/>
    <property type="match status" value="1"/>
</dbReference>
<evidence type="ECO:0000259" key="5">
    <source>
        <dbReference type="PROSITE" id="PS50850"/>
    </source>
</evidence>
<evidence type="ECO:0000256" key="2">
    <source>
        <dbReference type="ARBA" id="ARBA00022989"/>
    </source>
</evidence>
<evidence type="ECO:0000256" key="4">
    <source>
        <dbReference type="SAM" id="Phobius"/>
    </source>
</evidence>